<name>A0A917F5C7_9ACTN</name>
<dbReference type="InterPro" id="IPR013783">
    <property type="entry name" value="Ig-like_fold"/>
</dbReference>
<keyword evidence="4" id="KW-1185">Reference proteome</keyword>
<dbReference type="InterPro" id="IPR015202">
    <property type="entry name" value="GO-like_E_set"/>
</dbReference>
<dbReference type="PANTHER" id="PTHR32208:SF21">
    <property type="entry name" value="LOW QUALITY PROTEIN: ALDEHYDE OXIDASE GLOX-LIKE"/>
    <property type="match status" value="1"/>
</dbReference>
<organism evidence="3 4">
    <name type="scientific">Marmoricola endophyticus</name>
    <dbReference type="NCBI Taxonomy" id="2040280"/>
    <lineage>
        <taxon>Bacteria</taxon>
        <taxon>Bacillati</taxon>
        <taxon>Actinomycetota</taxon>
        <taxon>Actinomycetes</taxon>
        <taxon>Propionibacteriales</taxon>
        <taxon>Nocardioidaceae</taxon>
        <taxon>Marmoricola</taxon>
    </lineage>
</organism>
<evidence type="ECO:0000259" key="2">
    <source>
        <dbReference type="Pfam" id="PF09118"/>
    </source>
</evidence>
<accession>A0A917F5C7</accession>
<dbReference type="Pfam" id="PF09118">
    <property type="entry name" value="GO-like_E_set"/>
    <property type="match status" value="1"/>
</dbReference>
<dbReference type="InterPro" id="IPR014756">
    <property type="entry name" value="Ig_E-set"/>
</dbReference>
<feature type="signal peptide" evidence="1">
    <location>
        <begin position="1"/>
        <end position="25"/>
    </location>
</feature>
<dbReference type="InterPro" id="IPR011043">
    <property type="entry name" value="Gal_Oxase/kelch_b-propeller"/>
</dbReference>
<dbReference type="SUPFAM" id="SSF50965">
    <property type="entry name" value="Galactose oxidase, central domain"/>
    <property type="match status" value="1"/>
</dbReference>
<sequence length="571" mass="60421">MRTGVARLTALVLVWPLLLAAPARAHEDDGADGTLSGAAHAREDLAGEPMSRIERDTAAAAREPAAVRTLSLVRRVAQQQADAVSDAPAVSGRWSAPVPLDVVPVFTAVLPSGRVLMWDSVGDGAVDDAGDSQTFTRALVLDPATNTSRRVDLQGFNIFCAGYAQLPNGDVLVAGGNKDHLFNGIEQTHLFHWRTETWSRGPDMGVARWYPAVTALANGEAVIVGGGPDVAQVYQTNRKLRYLTGFTSFAERVYAFLVPRVDGRVEMVGPRDEMATMDTDGAGTLDATHARDGIDRDYGSFAAYRPDKVLVTGGGDLTEGGAEHVPTRTSVVVDTSGTGTTTTTTGSMAYPRRQHNLTVLPDGSVLATGGMRRSVDHLVDLSAAVFAAERWSPTTGTWTTLASAAKVREYHSTATLLPDGRVMTGGGGICKTCVNVGYLEKNVEYFSPPYLFAADGTAAVRPRLTKVPATVRPGSTFSLRSPAASTIRSMALVRLGAPTHSTDAGQRYVPLSFTTSGTTVTVSAPADQKVAPPGYYMLFAVNDKGVPSVAPIVRVGAPSTFVVTPRPPSRR</sequence>
<evidence type="ECO:0000313" key="3">
    <source>
        <dbReference type="EMBL" id="GGF49704.1"/>
    </source>
</evidence>
<proteinExistence type="predicted"/>
<dbReference type="PANTHER" id="PTHR32208">
    <property type="entry name" value="SECRETED PROTEIN-RELATED"/>
    <property type="match status" value="1"/>
</dbReference>
<dbReference type="EMBL" id="BMKQ01000001">
    <property type="protein sequence ID" value="GGF49704.1"/>
    <property type="molecule type" value="Genomic_DNA"/>
</dbReference>
<dbReference type="RefSeq" id="WP_188780030.1">
    <property type="nucleotide sequence ID" value="NZ_BMKQ01000001.1"/>
</dbReference>
<reference evidence="3" key="1">
    <citation type="journal article" date="2014" name="Int. J. Syst. Evol. Microbiol.">
        <title>Complete genome sequence of Corynebacterium casei LMG S-19264T (=DSM 44701T), isolated from a smear-ripened cheese.</title>
        <authorList>
            <consortium name="US DOE Joint Genome Institute (JGI-PGF)"/>
            <person name="Walter F."/>
            <person name="Albersmeier A."/>
            <person name="Kalinowski J."/>
            <person name="Ruckert C."/>
        </authorList>
    </citation>
    <scope>NUCLEOTIDE SEQUENCE</scope>
    <source>
        <strain evidence="3">CGMCC 1.16067</strain>
    </source>
</reference>
<dbReference type="GO" id="GO:0005975">
    <property type="term" value="P:carbohydrate metabolic process"/>
    <property type="evidence" value="ECO:0007669"/>
    <property type="project" value="UniProtKB-ARBA"/>
</dbReference>
<dbReference type="Proteomes" id="UP000649179">
    <property type="component" value="Unassembled WGS sequence"/>
</dbReference>
<evidence type="ECO:0000256" key="1">
    <source>
        <dbReference type="SAM" id="SignalP"/>
    </source>
</evidence>
<dbReference type="CDD" id="cd02851">
    <property type="entry name" value="E_set_GO_C"/>
    <property type="match status" value="1"/>
</dbReference>
<dbReference type="AlphaFoldDB" id="A0A917F5C7"/>
<reference evidence="3" key="2">
    <citation type="submission" date="2020-09" db="EMBL/GenBank/DDBJ databases">
        <authorList>
            <person name="Sun Q."/>
            <person name="Zhou Y."/>
        </authorList>
    </citation>
    <scope>NUCLEOTIDE SEQUENCE</scope>
    <source>
        <strain evidence="3">CGMCC 1.16067</strain>
    </source>
</reference>
<gene>
    <name evidence="3" type="ORF">GCM10011519_24570</name>
</gene>
<dbReference type="SUPFAM" id="SSF81296">
    <property type="entry name" value="E set domains"/>
    <property type="match status" value="1"/>
</dbReference>
<dbReference type="Gene3D" id="2.130.10.80">
    <property type="entry name" value="Galactose oxidase/kelch, beta-propeller"/>
    <property type="match status" value="1"/>
</dbReference>
<dbReference type="Gene3D" id="2.60.40.10">
    <property type="entry name" value="Immunoglobulins"/>
    <property type="match status" value="1"/>
</dbReference>
<dbReference type="InterPro" id="IPR037293">
    <property type="entry name" value="Gal_Oxidase_central_sf"/>
</dbReference>
<comment type="caution">
    <text evidence="3">The sequence shown here is derived from an EMBL/GenBank/DDBJ whole genome shotgun (WGS) entry which is preliminary data.</text>
</comment>
<keyword evidence="1" id="KW-0732">Signal</keyword>
<feature type="chain" id="PRO_5038126560" description="Galactose oxidase-like Early set domain-containing protein" evidence="1">
    <location>
        <begin position="26"/>
        <end position="571"/>
    </location>
</feature>
<evidence type="ECO:0000313" key="4">
    <source>
        <dbReference type="Proteomes" id="UP000649179"/>
    </source>
</evidence>
<protein>
    <recommendedName>
        <fullName evidence="2">Galactose oxidase-like Early set domain-containing protein</fullName>
    </recommendedName>
</protein>
<feature type="domain" description="Galactose oxidase-like Early set" evidence="2">
    <location>
        <begin position="461"/>
        <end position="555"/>
    </location>
</feature>